<comment type="caution">
    <text evidence="4">The sequence shown here is derived from an EMBL/GenBank/DDBJ whole genome shotgun (WGS) entry which is preliminary data.</text>
</comment>
<evidence type="ECO:0000313" key="5">
    <source>
        <dbReference type="Proteomes" id="UP000659344"/>
    </source>
</evidence>
<dbReference type="InterPro" id="IPR015797">
    <property type="entry name" value="NUDIX_hydrolase-like_dom_sf"/>
</dbReference>
<keyword evidence="5" id="KW-1185">Reference proteome</keyword>
<dbReference type="RefSeq" id="WP_188541960.1">
    <property type="nucleotide sequence ID" value="NZ_BMFT01000004.1"/>
</dbReference>
<evidence type="ECO:0000313" key="4">
    <source>
        <dbReference type="EMBL" id="GGH36393.1"/>
    </source>
</evidence>
<dbReference type="PANTHER" id="PTHR11839">
    <property type="entry name" value="UDP/ADP-SUGAR PYROPHOSPHATASE"/>
    <property type="match status" value="1"/>
</dbReference>
<sequence>MEFYNGDISNGEIEIQSTEKKYGTPYFDFYQDKVIFPNEQKGEYTRIEPRSEGVAILPINSDGQIVLIRSFRHAIRSFSIEVPRGFMNKAESPAQAAMRELKEEINVSAADFIYMGSTHPENSIMNSQVHQYFAHNIIWNSSNENHSDGGAIDTTLFITKEDFNKMILNHEINDAYTLGLYAKAIAFGYL</sequence>
<name>A0ABQ1YTW1_9BACL</name>
<proteinExistence type="predicted"/>
<dbReference type="InterPro" id="IPR020084">
    <property type="entry name" value="NUDIX_hydrolase_CS"/>
</dbReference>
<gene>
    <name evidence="4" type="ORF">GCM10008013_43240</name>
</gene>
<evidence type="ECO:0000256" key="2">
    <source>
        <dbReference type="ARBA" id="ARBA00022801"/>
    </source>
</evidence>
<feature type="domain" description="Nudix hydrolase" evidence="3">
    <location>
        <begin position="49"/>
        <end position="182"/>
    </location>
</feature>
<accession>A0ABQ1YTW1</accession>
<dbReference type="CDD" id="cd03424">
    <property type="entry name" value="NUDIX_ADPRase_Nudt5_UGPPase_Nudt14"/>
    <property type="match status" value="1"/>
</dbReference>
<dbReference type="EMBL" id="BMFT01000004">
    <property type="protein sequence ID" value="GGH36393.1"/>
    <property type="molecule type" value="Genomic_DNA"/>
</dbReference>
<reference evidence="5" key="1">
    <citation type="journal article" date="2019" name="Int. J. Syst. Evol. Microbiol.">
        <title>The Global Catalogue of Microorganisms (GCM) 10K type strain sequencing project: providing services to taxonomists for standard genome sequencing and annotation.</title>
        <authorList>
            <consortium name="The Broad Institute Genomics Platform"/>
            <consortium name="The Broad Institute Genome Sequencing Center for Infectious Disease"/>
            <person name="Wu L."/>
            <person name="Ma J."/>
        </authorList>
    </citation>
    <scope>NUCLEOTIDE SEQUENCE [LARGE SCALE GENOMIC DNA]</scope>
    <source>
        <strain evidence="5">CGMCC 1.12769</strain>
    </source>
</reference>
<protein>
    <recommendedName>
        <fullName evidence="3">Nudix hydrolase domain-containing protein</fullName>
    </recommendedName>
</protein>
<dbReference type="PROSITE" id="PS00893">
    <property type="entry name" value="NUDIX_BOX"/>
    <property type="match status" value="1"/>
</dbReference>
<keyword evidence="2" id="KW-0378">Hydrolase</keyword>
<dbReference type="Gene3D" id="3.90.79.10">
    <property type="entry name" value="Nucleoside Triphosphate Pyrophosphohydrolase"/>
    <property type="match status" value="1"/>
</dbReference>
<evidence type="ECO:0000259" key="3">
    <source>
        <dbReference type="PROSITE" id="PS51462"/>
    </source>
</evidence>
<dbReference type="InterPro" id="IPR000086">
    <property type="entry name" value="NUDIX_hydrolase_dom"/>
</dbReference>
<dbReference type="Proteomes" id="UP000659344">
    <property type="component" value="Unassembled WGS sequence"/>
</dbReference>
<comment type="cofactor">
    <cofactor evidence="1">
        <name>Mg(2+)</name>
        <dbReference type="ChEBI" id="CHEBI:18420"/>
    </cofactor>
</comment>
<dbReference type="PROSITE" id="PS51462">
    <property type="entry name" value="NUDIX"/>
    <property type="match status" value="1"/>
</dbReference>
<dbReference type="SUPFAM" id="SSF55811">
    <property type="entry name" value="Nudix"/>
    <property type="match status" value="1"/>
</dbReference>
<evidence type="ECO:0000256" key="1">
    <source>
        <dbReference type="ARBA" id="ARBA00001946"/>
    </source>
</evidence>
<organism evidence="4 5">
    <name type="scientific">Paenibacillus segetis</name>
    <dbReference type="NCBI Taxonomy" id="1325360"/>
    <lineage>
        <taxon>Bacteria</taxon>
        <taxon>Bacillati</taxon>
        <taxon>Bacillota</taxon>
        <taxon>Bacilli</taxon>
        <taxon>Bacillales</taxon>
        <taxon>Paenibacillaceae</taxon>
        <taxon>Paenibacillus</taxon>
    </lineage>
</organism>
<dbReference type="Pfam" id="PF00293">
    <property type="entry name" value="NUDIX"/>
    <property type="match status" value="1"/>
</dbReference>
<dbReference type="PANTHER" id="PTHR11839:SF18">
    <property type="entry name" value="NUDIX HYDROLASE DOMAIN-CONTAINING PROTEIN"/>
    <property type="match status" value="1"/>
</dbReference>